<dbReference type="SUPFAM" id="SSF52540">
    <property type="entry name" value="P-loop containing nucleoside triphosphate hydrolases"/>
    <property type="match status" value="1"/>
</dbReference>
<protein>
    <submittedName>
        <fullName evidence="1">Uncharacterized protein</fullName>
    </submittedName>
</protein>
<organism evidence="1">
    <name type="scientific">viral metagenome</name>
    <dbReference type="NCBI Taxonomy" id="1070528"/>
    <lineage>
        <taxon>unclassified sequences</taxon>
        <taxon>metagenomes</taxon>
        <taxon>organismal metagenomes</taxon>
    </lineage>
</organism>
<evidence type="ECO:0000313" key="1">
    <source>
        <dbReference type="EMBL" id="QHS93573.1"/>
    </source>
</evidence>
<dbReference type="InterPro" id="IPR027417">
    <property type="entry name" value="P-loop_NTPase"/>
</dbReference>
<proteinExistence type="predicted"/>
<reference evidence="1" key="1">
    <citation type="journal article" date="2020" name="Nature">
        <title>Giant virus diversity and host interactions through global metagenomics.</title>
        <authorList>
            <person name="Schulz F."/>
            <person name="Roux S."/>
            <person name="Paez-Espino D."/>
            <person name="Jungbluth S."/>
            <person name="Walsh D.A."/>
            <person name="Denef V.J."/>
            <person name="McMahon K.D."/>
            <person name="Konstantinidis K.T."/>
            <person name="Eloe-Fadrosh E.A."/>
            <person name="Kyrpides N.C."/>
            <person name="Woyke T."/>
        </authorList>
    </citation>
    <scope>NUCLEOTIDE SEQUENCE</scope>
    <source>
        <strain evidence="1">GVMAG-M-3300018080-19</strain>
    </source>
</reference>
<dbReference type="AlphaFoldDB" id="A0A6C0BQP0"/>
<accession>A0A6C0BQP0</accession>
<sequence length="148" mass="16994">MFPFCGHCARPECMDCYLTAGVGVDIKLPLSSMGTVVSSSHVHSIHIWGPSRTGKTTIAKTFYESDNTQVVTRFPAEYKDLNVDTKINPDARPQYWVFDEPDIEVLNSEEFAKLLLEPTCYRVIIITQYDYHVPRRLRQCINRTIHIN</sequence>
<name>A0A6C0BQP0_9ZZZZ</name>
<dbReference type="EMBL" id="MN739207">
    <property type="protein sequence ID" value="QHS93573.1"/>
    <property type="molecule type" value="Genomic_DNA"/>
</dbReference>